<feature type="coiled-coil region" evidence="7">
    <location>
        <begin position="28"/>
        <end position="55"/>
    </location>
</feature>
<sequence length="216" mass="24765">MITPDILETKEFKKGFRGYNETEVDEFLDEVKESYEVILKENDALKEKLAMYMDQLSKYSSIEDTLKETLITAQSAAEDTTNAANKKARIIVQEAELQSKQMIDKANNKVVEIRNEYESLVKEFKVFRIKFKSLLQDEIKNVDDIFSDIEIDGDSFNRATTPVTFEATGTMRMEVLEDVQEKEEINNVSSESTLVLEQDDDVPSMTGSPEDIFNIK</sequence>
<comment type="caution">
    <text evidence="9">The sequence shown here is derived from an EMBL/GenBank/DDBJ whole genome shotgun (WGS) entry which is preliminary data.</text>
</comment>
<evidence type="ECO:0000256" key="5">
    <source>
        <dbReference type="ARBA" id="ARBA00023054"/>
    </source>
</evidence>
<keyword evidence="6" id="KW-0131">Cell cycle</keyword>
<feature type="compositionally biased region" description="Polar residues" evidence="8">
    <location>
        <begin position="186"/>
        <end position="195"/>
    </location>
</feature>
<evidence type="ECO:0000256" key="6">
    <source>
        <dbReference type="ARBA" id="ARBA00023306"/>
    </source>
</evidence>
<evidence type="ECO:0000313" key="9">
    <source>
        <dbReference type="EMBL" id="MST61893.1"/>
    </source>
</evidence>
<dbReference type="Gene3D" id="6.10.250.660">
    <property type="match status" value="1"/>
</dbReference>
<dbReference type="GO" id="GO:0051301">
    <property type="term" value="P:cell division"/>
    <property type="evidence" value="ECO:0007669"/>
    <property type="project" value="UniProtKB-KW"/>
</dbReference>
<evidence type="ECO:0000256" key="8">
    <source>
        <dbReference type="SAM" id="MobiDB-lite"/>
    </source>
</evidence>
<accession>A0A6N7XEA1</accession>
<evidence type="ECO:0000313" key="10">
    <source>
        <dbReference type="Proteomes" id="UP000440713"/>
    </source>
</evidence>
<dbReference type="PANTHER" id="PTHR35794:SF2">
    <property type="entry name" value="CELL DIVISION PROTEIN DIVIVA"/>
    <property type="match status" value="1"/>
</dbReference>
<dbReference type="NCBIfam" id="TIGR03544">
    <property type="entry name" value="DivI1A_domain"/>
    <property type="match status" value="1"/>
</dbReference>
<dbReference type="InterPro" id="IPR019933">
    <property type="entry name" value="DivIVA_domain"/>
</dbReference>
<dbReference type="AlphaFoldDB" id="A0A6N7XEA1"/>
<evidence type="ECO:0000256" key="1">
    <source>
        <dbReference type="ARBA" id="ARBA00004496"/>
    </source>
</evidence>
<dbReference type="RefSeq" id="WP_154537267.1">
    <property type="nucleotide sequence ID" value="NZ_JAQYHJ010000077.1"/>
</dbReference>
<dbReference type="GO" id="GO:0005737">
    <property type="term" value="C:cytoplasm"/>
    <property type="evidence" value="ECO:0007669"/>
    <property type="project" value="UniProtKB-SubCell"/>
</dbReference>
<dbReference type="Pfam" id="PF05103">
    <property type="entry name" value="DivIVA"/>
    <property type="match status" value="1"/>
</dbReference>
<protein>
    <submittedName>
        <fullName evidence="9">DivIVA domain-containing protein</fullName>
    </submittedName>
</protein>
<dbReference type="Proteomes" id="UP000440713">
    <property type="component" value="Unassembled WGS sequence"/>
</dbReference>
<comment type="similarity">
    <text evidence="2">Belongs to the DivIVA family.</text>
</comment>
<dbReference type="InterPro" id="IPR007793">
    <property type="entry name" value="DivIVA_fam"/>
</dbReference>
<keyword evidence="5 7" id="KW-0175">Coiled coil</keyword>
<organism evidence="9 10">
    <name type="scientific">Peptostreptococcus porci</name>
    <dbReference type="NCBI Taxonomy" id="2652282"/>
    <lineage>
        <taxon>Bacteria</taxon>
        <taxon>Bacillati</taxon>
        <taxon>Bacillota</taxon>
        <taxon>Clostridia</taxon>
        <taxon>Peptostreptococcales</taxon>
        <taxon>Peptostreptococcaceae</taxon>
        <taxon>Peptostreptococcus</taxon>
    </lineage>
</organism>
<evidence type="ECO:0000256" key="7">
    <source>
        <dbReference type="SAM" id="Coils"/>
    </source>
</evidence>
<evidence type="ECO:0000256" key="4">
    <source>
        <dbReference type="ARBA" id="ARBA00022618"/>
    </source>
</evidence>
<feature type="region of interest" description="Disordered" evidence="8">
    <location>
        <begin position="186"/>
        <end position="216"/>
    </location>
</feature>
<keyword evidence="3" id="KW-0963">Cytoplasm</keyword>
<gene>
    <name evidence="9" type="ORF">FYJ71_02755</name>
</gene>
<dbReference type="PANTHER" id="PTHR35794">
    <property type="entry name" value="CELL DIVISION PROTEIN DIVIVA"/>
    <property type="match status" value="1"/>
</dbReference>
<reference evidence="9 10" key="1">
    <citation type="submission" date="2019-08" db="EMBL/GenBank/DDBJ databases">
        <title>In-depth cultivation of the pig gut microbiome towards novel bacterial diversity and tailored functional studies.</title>
        <authorList>
            <person name="Wylensek D."/>
            <person name="Hitch T.C.A."/>
            <person name="Clavel T."/>
        </authorList>
    </citation>
    <scope>NUCLEOTIDE SEQUENCE [LARGE SCALE GENOMIC DNA]</scope>
    <source>
        <strain evidence="9 10">WCA-SAB-591-4A-A</strain>
    </source>
</reference>
<keyword evidence="10" id="KW-1185">Reference proteome</keyword>
<dbReference type="EMBL" id="VUNE01000001">
    <property type="protein sequence ID" value="MST61893.1"/>
    <property type="molecule type" value="Genomic_DNA"/>
</dbReference>
<comment type="subcellular location">
    <subcellularLocation>
        <location evidence="1">Cytoplasm</location>
    </subcellularLocation>
</comment>
<name>A0A6N7XEA1_9FIRM</name>
<proteinExistence type="inferred from homology"/>
<keyword evidence="4" id="KW-0132">Cell division</keyword>
<evidence type="ECO:0000256" key="3">
    <source>
        <dbReference type="ARBA" id="ARBA00022490"/>
    </source>
</evidence>
<evidence type="ECO:0000256" key="2">
    <source>
        <dbReference type="ARBA" id="ARBA00009008"/>
    </source>
</evidence>